<evidence type="ECO:0000313" key="2">
    <source>
        <dbReference type="EMBL" id="EOA32300.1"/>
    </source>
</evidence>
<keyword evidence="3" id="KW-1185">Reference proteome</keyword>
<accession>R0I2Z0</accession>
<dbReference type="AlphaFoldDB" id="R0I2Z0"/>
<evidence type="ECO:0000256" key="1">
    <source>
        <dbReference type="SAM" id="MobiDB-lite"/>
    </source>
</evidence>
<dbReference type="Proteomes" id="UP000029121">
    <property type="component" value="Unassembled WGS sequence"/>
</dbReference>
<feature type="region of interest" description="Disordered" evidence="1">
    <location>
        <begin position="21"/>
        <end position="46"/>
    </location>
</feature>
<organism evidence="2 3">
    <name type="scientific">Capsella rubella</name>
    <dbReference type="NCBI Taxonomy" id="81985"/>
    <lineage>
        <taxon>Eukaryota</taxon>
        <taxon>Viridiplantae</taxon>
        <taxon>Streptophyta</taxon>
        <taxon>Embryophyta</taxon>
        <taxon>Tracheophyta</taxon>
        <taxon>Spermatophyta</taxon>
        <taxon>Magnoliopsida</taxon>
        <taxon>eudicotyledons</taxon>
        <taxon>Gunneridae</taxon>
        <taxon>Pentapetalae</taxon>
        <taxon>rosids</taxon>
        <taxon>malvids</taxon>
        <taxon>Brassicales</taxon>
        <taxon>Brassicaceae</taxon>
        <taxon>Camelineae</taxon>
        <taxon>Capsella</taxon>
    </lineage>
</organism>
<protein>
    <submittedName>
        <fullName evidence="2">Uncharacterized protein</fullName>
    </submittedName>
</protein>
<dbReference type="PANTHER" id="PTHR35123">
    <property type="entry name" value="OS07G0633900 PROTEIN-RELATED"/>
    <property type="match status" value="1"/>
</dbReference>
<dbReference type="EMBL" id="KB870807">
    <property type="protein sequence ID" value="EOA32300.1"/>
    <property type="molecule type" value="Genomic_DNA"/>
</dbReference>
<dbReference type="OrthoDB" id="586794at2759"/>
<dbReference type="PANTHER" id="PTHR35123:SF3">
    <property type="entry name" value="TRANSMEMBRANE PROTEIN"/>
    <property type="match status" value="1"/>
</dbReference>
<dbReference type="KEGG" id="crb:17891962"/>
<evidence type="ECO:0000313" key="3">
    <source>
        <dbReference type="Proteomes" id="UP000029121"/>
    </source>
</evidence>
<sequence>MFQIVGKNRWRQSYRYKKLTEQHEKLTTTTPPPTTTTRSGKRQYLGKKNEIRAKGFRLNRSRKLVLKALALPRRIFNIYVRFTNQMNREGLHPNLVFSSHWGFPVLLNSRGGFR</sequence>
<dbReference type="eggNOG" id="ENOG502R3M0">
    <property type="taxonomic scope" value="Eukaryota"/>
</dbReference>
<name>R0I2Z0_9BRAS</name>
<proteinExistence type="predicted"/>
<gene>
    <name evidence="2" type="ORF">CARUB_v10015562mg</name>
</gene>
<reference evidence="3" key="1">
    <citation type="journal article" date="2013" name="Nat. Genet.">
        <title>The Capsella rubella genome and the genomic consequences of rapid mating system evolution.</title>
        <authorList>
            <person name="Slotte T."/>
            <person name="Hazzouri K.M."/>
            <person name="Agren J.A."/>
            <person name="Koenig D."/>
            <person name="Maumus F."/>
            <person name="Guo Y.L."/>
            <person name="Steige K."/>
            <person name="Platts A.E."/>
            <person name="Escobar J.S."/>
            <person name="Newman L.K."/>
            <person name="Wang W."/>
            <person name="Mandakova T."/>
            <person name="Vello E."/>
            <person name="Smith L.M."/>
            <person name="Henz S.R."/>
            <person name="Steffen J."/>
            <person name="Takuno S."/>
            <person name="Brandvain Y."/>
            <person name="Coop G."/>
            <person name="Andolfatto P."/>
            <person name="Hu T.T."/>
            <person name="Blanchette M."/>
            <person name="Clark R.M."/>
            <person name="Quesneville H."/>
            <person name="Nordborg M."/>
            <person name="Gaut B.S."/>
            <person name="Lysak M.A."/>
            <person name="Jenkins J."/>
            <person name="Grimwood J."/>
            <person name="Chapman J."/>
            <person name="Prochnik S."/>
            <person name="Shu S."/>
            <person name="Rokhsar D."/>
            <person name="Schmutz J."/>
            <person name="Weigel D."/>
            <person name="Wright S.I."/>
        </authorList>
    </citation>
    <scope>NUCLEOTIDE SEQUENCE [LARGE SCALE GENOMIC DNA]</scope>
    <source>
        <strain evidence="3">cv. Monte Gargano</strain>
    </source>
</reference>